<comment type="subcellular location">
    <subcellularLocation>
        <location evidence="1">Membrane</location>
        <topology evidence="1">Multi-pass membrane protein</topology>
    </subcellularLocation>
</comment>
<evidence type="ECO:0000256" key="5">
    <source>
        <dbReference type="SAM" id="MobiDB-lite"/>
    </source>
</evidence>
<dbReference type="AlphaFoldDB" id="A0A8H7AT43"/>
<keyword evidence="2 6" id="KW-0812">Transmembrane</keyword>
<dbReference type="PANTHER" id="PTHR23502:SF76">
    <property type="entry name" value="POLYAMINE TRANSPORT PROTEIN"/>
    <property type="match status" value="1"/>
</dbReference>
<accession>A0A8H7AT43</accession>
<protein>
    <recommendedName>
        <fullName evidence="9">Major facilitator superfamily (MFS) profile domain-containing protein</fullName>
    </recommendedName>
</protein>
<feature type="transmembrane region" description="Helical" evidence="6">
    <location>
        <begin position="718"/>
        <end position="737"/>
    </location>
</feature>
<evidence type="ECO:0000256" key="4">
    <source>
        <dbReference type="ARBA" id="ARBA00023136"/>
    </source>
</evidence>
<evidence type="ECO:0000256" key="6">
    <source>
        <dbReference type="SAM" id="Phobius"/>
    </source>
</evidence>
<feature type="transmembrane region" description="Helical" evidence="6">
    <location>
        <begin position="855"/>
        <end position="876"/>
    </location>
</feature>
<feature type="transmembrane region" description="Helical" evidence="6">
    <location>
        <begin position="417"/>
        <end position="438"/>
    </location>
</feature>
<dbReference type="Proteomes" id="UP000606974">
    <property type="component" value="Unassembled WGS sequence"/>
</dbReference>
<dbReference type="SUPFAM" id="SSF103473">
    <property type="entry name" value="MFS general substrate transporter"/>
    <property type="match status" value="1"/>
</dbReference>
<sequence length="975" mass="107127">MAERFANAQEDNGPPGQSRPSSQKHPPPDVHDGTFTRNPLHSAASVLTAGVEASPRSPRRLSGAATARERPLSPSTTPQKNSSATLQTAKDGTRSVRHTHSPPNQVQASPSTIFSTTIQDLERLLNEALHIARVAADDHDEAELPTSLPQSVDTSAPLQNHDLAAQTGVVKADPGGQPSVPSHKLFSLPQGVTTADGSRQFNKQDSVKACGPVHPGSPESESSIANPQIPYVMQRDWAEPLRRRKSLQRTGEPGRLSAPASASVSLKEPFDHILRRKASKQDLPRQHQVAKKVRRSIYIPTLPRSTSRHYKRLKGSEDDFGTALELENMSTHQKEAASAHGDPSPISDVDTDDRFKEMFGLESSHGSSPSAGPKHSQHIDLNGCRHVDVKGLHDFNVHHTWKHQPVARDWEISRKRFAATIACINTLLIGLIIGIYAGEVPAIQYVIVDLGHLTILGNVVLYIGLAIPTLFLWPLPLMHGRKPYTIMALAVALCLQIPQGIAVSDFRSPHISTYRRVLLLSRAVSGFALGFVNINLQATLLDLFGASLQSSNPHQEIVDLYDVRRHGGGMGLWLGLWSWCSVGSISIGFFIGTLVVDNADVAWGFWISLVLMMVVLLLNVIGPEARRSAYRRTVAEVMRDGGHINRVSRGEVKMHLKSAGPYWWGEEVKAGIELSWKMFRQPGFAVLAVYIGWTYSHFTLILMLLGALTSKQYRYRPVHVGLCVLSTGTGALLATPFQKASFFSRARRHRQRTDSMTFQKSVVWSSHLVRRVIFTLLLPFAGVGYALASRGPTISVALPTVFAGCVGFLSNLAIAECQGLIMEAFDTSDLQPGMIGRPTRRTTAREREQRTNFSCYPRVSAGFAVSQTLSFCFAAIATGVCGRVERRLGAMQATGVVAGILLGLTLLLTTVLFRFRVVRMIPDPRPSIDYMTRSRRGWEPVVLGRPSGTTRKISILEAGKLTRWSEIRRRNRLTG</sequence>
<dbReference type="GO" id="GO:0022857">
    <property type="term" value="F:transmembrane transporter activity"/>
    <property type="evidence" value="ECO:0007669"/>
    <property type="project" value="TreeGrafter"/>
</dbReference>
<dbReference type="GO" id="GO:0005886">
    <property type="term" value="C:plasma membrane"/>
    <property type="evidence" value="ECO:0007669"/>
    <property type="project" value="TreeGrafter"/>
</dbReference>
<feature type="transmembrane region" description="Helical" evidence="6">
    <location>
        <begin position="450"/>
        <end position="472"/>
    </location>
</feature>
<evidence type="ECO:0000313" key="7">
    <source>
        <dbReference type="EMBL" id="KAF7513842.1"/>
    </source>
</evidence>
<organism evidence="7 8">
    <name type="scientific">Endocarpon pusillum</name>
    <dbReference type="NCBI Taxonomy" id="364733"/>
    <lineage>
        <taxon>Eukaryota</taxon>
        <taxon>Fungi</taxon>
        <taxon>Dikarya</taxon>
        <taxon>Ascomycota</taxon>
        <taxon>Pezizomycotina</taxon>
        <taxon>Eurotiomycetes</taxon>
        <taxon>Chaetothyriomycetidae</taxon>
        <taxon>Verrucariales</taxon>
        <taxon>Verrucariaceae</taxon>
        <taxon>Endocarpon</taxon>
    </lineage>
</organism>
<gene>
    <name evidence="7" type="ORF">GJ744_006456</name>
</gene>
<name>A0A8H7AT43_9EURO</name>
<feature type="transmembrane region" description="Helical" evidence="6">
    <location>
        <begin position="601"/>
        <end position="622"/>
    </location>
</feature>
<feature type="compositionally biased region" description="Polar residues" evidence="5">
    <location>
        <begin position="101"/>
        <end position="113"/>
    </location>
</feature>
<dbReference type="Gene3D" id="1.20.1250.20">
    <property type="entry name" value="MFS general substrate transporter like domains"/>
    <property type="match status" value="1"/>
</dbReference>
<keyword evidence="8" id="KW-1185">Reference proteome</keyword>
<proteinExistence type="predicted"/>
<dbReference type="EMBL" id="JAACFV010000003">
    <property type="protein sequence ID" value="KAF7513842.1"/>
    <property type="molecule type" value="Genomic_DNA"/>
</dbReference>
<evidence type="ECO:0008006" key="9">
    <source>
        <dbReference type="Google" id="ProtNLM"/>
    </source>
</evidence>
<keyword evidence="4 6" id="KW-0472">Membrane</keyword>
<comment type="caution">
    <text evidence="7">The sequence shown here is derived from an EMBL/GenBank/DDBJ whole genome shotgun (WGS) entry which is preliminary data.</text>
</comment>
<evidence type="ECO:0000256" key="2">
    <source>
        <dbReference type="ARBA" id="ARBA00022692"/>
    </source>
</evidence>
<dbReference type="PANTHER" id="PTHR23502">
    <property type="entry name" value="MAJOR FACILITATOR SUPERFAMILY"/>
    <property type="match status" value="1"/>
</dbReference>
<feature type="transmembrane region" description="Helical" evidence="6">
    <location>
        <begin position="768"/>
        <end position="788"/>
    </location>
</feature>
<evidence type="ECO:0000256" key="3">
    <source>
        <dbReference type="ARBA" id="ARBA00022989"/>
    </source>
</evidence>
<dbReference type="OrthoDB" id="10250282at2759"/>
<feature type="transmembrane region" description="Helical" evidence="6">
    <location>
        <begin position="794"/>
        <end position="814"/>
    </location>
</feature>
<evidence type="ECO:0000313" key="8">
    <source>
        <dbReference type="Proteomes" id="UP000606974"/>
    </source>
</evidence>
<feature type="transmembrane region" description="Helical" evidence="6">
    <location>
        <begin position="684"/>
        <end position="706"/>
    </location>
</feature>
<dbReference type="InterPro" id="IPR036259">
    <property type="entry name" value="MFS_trans_sf"/>
</dbReference>
<feature type="transmembrane region" description="Helical" evidence="6">
    <location>
        <begin position="896"/>
        <end position="915"/>
    </location>
</feature>
<evidence type="ECO:0000256" key="1">
    <source>
        <dbReference type="ARBA" id="ARBA00004141"/>
    </source>
</evidence>
<keyword evidence="3 6" id="KW-1133">Transmembrane helix</keyword>
<feature type="transmembrane region" description="Helical" evidence="6">
    <location>
        <begin position="572"/>
        <end position="595"/>
    </location>
</feature>
<feature type="region of interest" description="Disordered" evidence="5">
    <location>
        <begin position="1"/>
        <end position="113"/>
    </location>
</feature>
<reference evidence="7" key="1">
    <citation type="submission" date="2020-02" db="EMBL/GenBank/DDBJ databases">
        <authorList>
            <person name="Palmer J.M."/>
        </authorList>
    </citation>
    <scope>NUCLEOTIDE SEQUENCE</scope>
    <source>
        <strain evidence="7">EPUS1.4</strain>
        <tissue evidence="7">Thallus</tissue>
    </source>
</reference>
<feature type="region of interest" description="Disordered" evidence="5">
    <location>
        <begin position="247"/>
        <end position="267"/>
    </location>
</feature>
<feature type="region of interest" description="Disordered" evidence="5">
    <location>
        <begin position="330"/>
        <end position="349"/>
    </location>
</feature>
<feature type="compositionally biased region" description="Polar residues" evidence="5">
    <location>
        <begin position="73"/>
        <end position="90"/>
    </location>
</feature>